<keyword evidence="2" id="KW-1185">Reference proteome</keyword>
<evidence type="ECO:0000313" key="1">
    <source>
        <dbReference type="EMBL" id="POY70514.1"/>
    </source>
</evidence>
<proteinExistence type="predicted"/>
<dbReference type="Proteomes" id="UP000237144">
    <property type="component" value="Unassembled WGS sequence"/>
</dbReference>
<dbReference type="EMBL" id="PJQD01000115">
    <property type="protein sequence ID" value="POY70514.1"/>
    <property type="molecule type" value="Genomic_DNA"/>
</dbReference>
<name>A0A2S5B145_9BASI</name>
<evidence type="ECO:0000313" key="2">
    <source>
        <dbReference type="Proteomes" id="UP000237144"/>
    </source>
</evidence>
<reference evidence="1 2" key="1">
    <citation type="journal article" date="2018" name="Front. Microbiol.">
        <title>Prospects for Fungal Bioremediation of Acidic Radioactive Waste Sites: Characterization and Genome Sequence of Rhodotorula taiwanensis MD1149.</title>
        <authorList>
            <person name="Tkavc R."/>
            <person name="Matrosova V.Y."/>
            <person name="Grichenko O.E."/>
            <person name="Gostincar C."/>
            <person name="Volpe R.P."/>
            <person name="Klimenkova P."/>
            <person name="Gaidamakova E.K."/>
            <person name="Zhou C.E."/>
            <person name="Stewart B.J."/>
            <person name="Lyman M.G."/>
            <person name="Malfatti S.A."/>
            <person name="Rubinfeld B."/>
            <person name="Courtot M."/>
            <person name="Singh J."/>
            <person name="Dalgard C.L."/>
            <person name="Hamilton T."/>
            <person name="Frey K.G."/>
            <person name="Gunde-Cimerman N."/>
            <person name="Dugan L."/>
            <person name="Daly M.J."/>
        </authorList>
    </citation>
    <scope>NUCLEOTIDE SEQUENCE [LARGE SCALE GENOMIC DNA]</scope>
    <source>
        <strain evidence="1 2">MD1149</strain>
    </source>
</reference>
<comment type="caution">
    <text evidence="1">The sequence shown here is derived from an EMBL/GenBank/DDBJ whole genome shotgun (WGS) entry which is preliminary data.</text>
</comment>
<gene>
    <name evidence="1" type="ORF">BMF94_6428</name>
</gene>
<sequence>MDRLESLEIQNFDGVVLGGRIHNELRYWRPDRTGQAISAQLRRFKQELRPALPPGWTKEGVARLVEAVDANNIQINAKVKAFITWEADCDAQIEQYLVERAFETNDLETLIAYYGRQGAAAAIRRQRTELIELLAE</sequence>
<organism evidence="1 2">
    <name type="scientific">Rhodotorula taiwanensis</name>
    <dbReference type="NCBI Taxonomy" id="741276"/>
    <lineage>
        <taxon>Eukaryota</taxon>
        <taxon>Fungi</taxon>
        <taxon>Dikarya</taxon>
        <taxon>Basidiomycota</taxon>
        <taxon>Pucciniomycotina</taxon>
        <taxon>Microbotryomycetes</taxon>
        <taxon>Sporidiobolales</taxon>
        <taxon>Sporidiobolaceae</taxon>
        <taxon>Rhodotorula</taxon>
    </lineage>
</organism>
<dbReference type="AlphaFoldDB" id="A0A2S5B145"/>
<protein>
    <submittedName>
        <fullName evidence="1">Uncharacterized protein</fullName>
    </submittedName>
</protein>
<accession>A0A2S5B145</accession>